<reference evidence="1" key="1">
    <citation type="submission" date="2018-05" db="EMBL/GenBank/DDBJ databases">
        <authorList>
            <person name="Lanie J.A."/>
            <person name="Ng W.-L."/>
            <person name="Kazmierczak K.M."/>
            <person name="Andrzejewski T.M."/>
            <person name="Davidsen T.M."/>
            <person name="Wayne K.J."/>
            <person name="Tettelin H."/>
            <person name="Glass J.I."/>
            <person name="Rusch D."/>
            <person name="Podicherti R."/>
            <person name="Tsui H.-C.T."/>
            <person name="Winkler M.E."/>
        </authorList>
    </citation>
    <scope>NUCLEOTIDE SEQUENCE</scope>
</reference>
<name>A0A383EUG6_9ZZZZ</name>
<dbReference type="AlphaFoldDB" id="A0A383EUG6"/>
<evidence type="ECO:0000313" key="1">
    <source>
        <dbReference type="EMBL" id="SVE60289.1"/>
    </source>
</evidence>
<accession>A0A383EUG6</accession>
<protein>
    <recommendedName>
        <fullName evidence="2">Non-haem dioxygenase N-terminal domain-containing protein</fullName>
    </recommendedName>
</protein>
<gene>
    <name evidence="1" type="ORF">METZ01_LOCUS513143</name>
</gene>
<proteinExistence type="predicted"/>
<dbReference type="SUPFAM" id="SSF51197">
    <property type="entry name" value="Clavaminate synthase-like"/>
    <property type="match status" value="1"/>
</dbReference>
<feature type="non-terminal residue" evidence="1">
    <location>
        <position position="71"/>
    </location>
</feature>
<dbReference type="EMBL" id="UINC01228815">
    <property type="protein sequence ID" value="SVE60289.1"/>
    <property type="molecule type" value="Genomic_DNA"/>
</dbReference>
<evidence type="ECO:0008006" key="2">
    <source>
        <dbReference type="Google" id="ProtNLM"/>
    </source>
</evidence>
<organism evidence="1">
    <name type="scientific">marine metagenome</name>
    <dbReference type="NCBI Taxonomy" id="408172"/>
    <lineage>
        <taxon>unclassified sequences</taxon>
        <taxon>metagenomes</taxon>
        <taxon>ecological metagenomes</taxon>
    </lineage>
</organism>
<sequence>MDFVRLTEKQLQDFDGSGYLIVPQAIDAQTVALLTESGDQLMTSFEYEGFYAHRRHGIVQEEPYLSLVANS</sequence>